<proteinExistence type="predicted"/>
<feature type="compositionally biased region" description="Basic and acidic residues" evidence="1">
    <location>
        <begin position="100"/>
        <end position="110"/>
    </location>
</feature>
<gene>
    <name evidence="2" type="ORF">BN2614_LOCUS1</name>
</gene>
<evidence type="ECO:0000256" key="1">
    <source>
        <dbReference type="SAM" id="MobiDB-lite"/>
    </source>
</evidence>
<keyword evidence="3" id="KW-1185">Reference proteome</keyword>
<feature type="compositionally biased region" description="Low complexity" evidence="1">
    <location>
        <begin position="26"/>
        <end position="46"/>
    </location>
</feature>
<protein>
    <submittedName>
        <fullName evidence="2">Uncharacterized protein</fullName>
    </submittedName>
</protein>
<comment type="caution">
    <text evidence="2">The sequence shown here is derived from an EMBL/GenBank/DDBJ whole genome shotgun (WGS) entry which is preliminary data.</text>
</comment>
<dbReference type="Proteomes" id="UP000269945">
    <property type="component" value="Unassembled WGS sequence"/>
</dbReference>
<feature type="compositionally biased region" description="Polar residues" evidence="1">
    <location>
        <begin position="1"/>
        <end position="14"/>
    </location>
</feature>
<organism evidence="2 3">
    <name type="scientific">Gulo gulo</name>
    <name type="common">Wolverine</name>
    <name type="synonym">Gluton</name>
    <dbReference type="NCBI Taxonomy" id="48420"/>
    <lineage>
        <taxon>Eukaryota</taxon>
        <taxon>Metazoa</taxon>
        <taxon>Chordata</taxon>
        <taxon>Craniata</taxon>
        <taxon>Vertebrata</taxon>
        <taxon>Euteleostomi</taxon>
        <taxon>Mammalia</taxon>
        <taxon>Eutheria</taxon>
        <taxon>Laurasiatheria</taxon>
        <taxon>Carnivora</taxon>
        <taxon>Caniformia</taxon>
        <taxon>Musteloidea</taxon>
        <taxon>Mustelidae</taxon>
        <taxon>Guloninae</taxon>
        <taxon>Gulo</taxon>
    </lineage>
</organism>
<dbReference type="EMBL" id="CYRY02022567">
    <property type="protein sequence ID" value="VCW97670.1"/>
    <property type="molecule type" value="Genomic_DNA"/>
</dbReference>
<accession>A0A9X9LVX0</accession>
<evidence type="ECO:0000313" key="3">
    <source>
        <dbReference type="Proteomes" id="UP000269945"/>
    </source>
</evidence>
<feature type="non-terminal residue" evidence="2">
    <location>
        <position position="110"/>
    </location>
</feature>
<feature type="region of interest" description="Disordered" evidence="1">
    <location>
        <begin position="1"/>
        <end position="110"/>
    </location>
</feature>
<name>A0A9X9LVX0_GULGU</name>
<reference evidence="2 3" key="1">
    <citation type="submission" date="2018-10" db="EMBL/GenBank/DDBJ databases">
        <authorList>
            <person name="Ekblom R."/>
            <person name="Jareborg N."/>
        </authorList>
    </citation>
    <scope>NUCLEOTIDE SEQUENCE [LARGE SCALE GENOMIC DNA]</scope>
    <source>
        <tissue evidence="2">Muscle</tissue>
    </source>
</reference>
<sequence>MPPTAGTQDTQQPGPETPPAASNRDPQQPAPTTQPQAPPRATQKAAGSHPLSKGRSCSLFLPGGTRHPQRGKCQCDCAAEASLPSSLEGPVTSGPQQEGKQAEIHVARAT</sequence>
<dbReference type="AlphaFoldDB" id="A0A9X9LVX0"/>
<evidence type="ECO:0000313" key="2">
    <source>
        <dbReference type="EMBL" id="VCW97670.1"/>
    </source>
</evidence>